<feature type="transmembrane region" description="Helical" evidence="1">
    <location>
        <begin position="118"/>
        <end position="144"/>
    </location>
</feature>
<dbReference type="Proteomes" id="UP000824230">
    <property type="component" value="Unassembled WGS sequence"/>
</dbReference>
<keyword evidence="1" id="KW-1133">Transmembrane helix</keyword>
<feature type="transmembrane region" description="Helical" evidence="1">
    <location>
        <begin position="588"/>
        <end position="605"/>
    </location>
</feature>
<feature type="transmembrane region" description="Helical" evidence="1">
    <location>
        <begin position="285"/>
        <end position="303"/>
    </location>
</feature>
<organism evidence="2 3">
    <name type="scientific">Candidatus Blautia pullistercoris</name>
    <dbReference type="NCBI Taxonomy" id="2838499"/>
    <lineage>
        <taxon>Bacteria</taxon>
        <taxon>Bacillati</taxon>
        <taxon>Bacillota</taxon>
        <taxon>Clostridia</taxon>
        <taxon>Lachnospirales</taxon>
        <taxon>Lachnospiraceae</taxon>
        <taxon>Blautia</taxon>
    </lineage>
</organism>
<feature type="transmembrane region" description="Helical" evidence="1">
    <location>
        <begin position="261"/>
        <end position="278"/>
    </location>
</feature>
<feature type="transmembrane region" description="Helical" evidence="1">
    <location>
        <begin position="75"/>
        <end position="98"/>
    </location>
</feature>
<dbReference type="AlphaFoldDB" id="A0A9D1VNE9"/>
<evidence type="ECO:0000313" key="3">
    <source>
        <dbReference type="Proteomes" id="UP000824230"/>
    </source>
</evidence>
<evidence type="ECO:0000256" key="1">
    <source>
        <dbReference type="SAM" id="Phobius"/>
    </source>
</evidence>
<feature type="transmembrane region" description="Helical" evidence="1">
    <location>
        <begin position="323"/>
        <end position="342"/>
    </location>
</feature>
<keyword evidence="1" id="KW-0812">Transmembrane</keyword>
<feature type="transmembrane region" description="Helical" evidence="1">
    <location>
        <begin position="541"/>
        <end position="557"/>
    </location>
</feature>
<feature type="transmembrane region" description="Helical" evidence="1">
    <location>
        <begin position="170"/>
        <end position="189"/>
    </location>
</feature>
<protein>
    <submittedName>
        <fullName evidence="2">Uncharacterized protein</fullName>
    </submittedName>
</protein>
<accession>A0A9D1VNE9</accession>
<comment type="caution">
    <text evidence="2">The sequence shown here is derived from an EMBL/GenBank/DDBJ whole genome shotgun (WGS) entry which is preliminary data.</text>
</comment>
<evidence type="ECO:0000313" key="2">
    <source>
        <dbReference type="EMBL" id="HIX38444.1"/>
    </source>
</evidence>
<reference evidence="2" key="1">
    <citation type="journal article" date="2021" name="PeerJ">
        <title>Extensive microbial diversity within the chicken gut microbiome revealed by metagenomics and culture.</title>
        <authorList>
            <person name="Gilroy R."/>
            <person name="Ravi A."/>
            <person name="Getino M."/>
            <person name="Pursley I."/>
            <person name="Horton D.L."/>
            <person name="Alikhan N.F."/>
            <person name="Baker D."/>
            <person name="Gharbi K."/>
            <person name="Hall N."/>
            <person name="Watson M."/>
            <person name="Adriaenssens E.M."/>
            <person name="Foster-Nyarko E."/>
            <person name="Jarju S."/>
            <person name="Secka A."/>
            <person name="Antonio M."/>
            <person name="Oren A."/>
            <person name="Chaudhuri R.R."/>
            <person name="La Ragione R."/>
            <person name="Hildebrand F."/>
            <person name="Pallen M.J."/>
        </authorList>
    </citation>
    <scope>NUCLEOTIDE SEQUENCE</scope>
    <source>
        <strain evidence="2">ChiHjej12B11-1927</strain>
    </source>
</reference>
<feature type="transmembrane region" description="Helical" evidence="1">
    <location>
        <begin position="564"/>
        <end position="582"/>
    </location>
</feature>
<sequence length="609" mass="68721">MFSQIRSIKAFKEKQFLVGCLFLAAPLPQLVLGASLVSDAFYFSLVPFTIAILVCFKKAFNNISLPFSCKKEKRIHYTFVTILSILFLLMLSITQLVSSPAFSFQALQDFYGIKILSAGIFLWNCIIYLPCLLISVFISVNYLISYSMSISAPANPDSQDSANNFSIKKAMIPIILLTFACLFSTYPGIYMQDDVISVWEEVTENHLFDWHPIGYELFCKVCFYIYKSPFTVNVVQSLAWLLLNYEILKFLSKIQPKGKAARIYTAASIFIFTPFLYLQVMMKDIVYSICLVAFTLQLFILLTKKTGRKTYILLVLSGLGTALFRHAQMIPVMVTLLILLLFCMKKKKEAIRRILASICAILALYTAIVPVLSFRILNATPNPAYATYTAPFAMIGAAAANGVTFDEKDTEILERIMPLEDYAECYSKYYLDDITRSWGKIGDRVWAFADAVENQGLGKELLRINAKLALTHPVIYITALLDASSIIWEIGRPVDSDGEWGVSSLTENYDLITYNSFYSFIKPWTSLTSQLPIYRDLCSRGGFSLFAIIFSAALLILKKRNRELIAIVPIATVSLLLLITTPAQHTRYILQAIECALLIVPYSFFAKKK</sequence>
<name>A0A9D1VNE9_9FIRM</name>
<dbReference type="EMBL" id="DXFG01000251">
    <property type="protein sequence ID" value="HIX38444.1"/>
    <property type="molecule type" value="Genomic_DNA"/>
</dbReference>
<proteinExistence type="predicted"/>
<feature type="transmembrane region" description="Helical" evidence="1">
    <location>
        <begin position="43"/>
        <end position="63"/>
    </location>
</feature>
<feature type="transmembrane region" description="Helical" evidence="1">
    <location>
        <begin position="354"/>
        <end position="377"/>
    </location>
</feature>
<keyword evidence="1" id="KW-0472">Membrane</keyword>
<reference evidence="2" key="2">
    <citation type="submission" date="2021-04" db="EMBL/GenBank/DDBJ databases">
        <authorList>
            <person name="Gilroy R."/>
        </authorList>
    </citation>
    <scope>NUCLEOTIDE SEQUENCE</scope>
    <source>
        <strain evidence="2">ChiHjej12B11-1927</strain>
    </source>
</reference>
<gene>
    <name evidence="2" type="ORF">H9738_11355</name>
</gene>